<dbReference type="Proteomes" id="UP000324222">
    <property type="component" value="Unassembled WGS sequence"/>
</dbReference>
<keyword evidence="2" id="KW-1185">Reference proteome</keyword>
<sequence length="75" mass="8168">MCVDVKYPQSKIQLTTTTTSSSSSSSTAATTTTTTTTVFRSKNFFDISHILLVNCIRVEPDFDEPDFALPASNTV</sequence>
<evidence type="ECO:0000313" key="2">
    <source>
        <dbReference type="Proteomes" id="UP000324222"/>
    </source>
</evidence>
<evidence type="ECO:0000313" key="1">
    <source>
        <dbReference type="EMBL" id="MPC25375.1"/>
    </source>
</evidence>
<proteinExistence type="predicted"/>
<comment type="caution">
    <text evidence="1">The sequence shown here is derived from an EMBL/GenBank/DDBJ whole genome shotgun (WGS) entry which is preliminary data.</text>
</comment>
<reference evidence="1 2" key="1">
    <citation type="submission" date="2019-05" db="EMBL/GenBank/DDBJ databases">
        <title>Another draft genome of Portunus trituberculatus and its Hox gene families provides insights of decapod evolution.</title>
        <authorList>
            <person name="Jeong J.-H."/>
            <person name="Song I."/>
            <person name="Kim S."/>
            <person name="Choi T."/>
            <person name="Kim D."/>
            <person name="Ryu S."/>
            <person name="Kim W."/>
        </authorList>
    </citation>
    <scope>NUCLEOTIDE SEQUENCE [LARGE SCALE GENOMIC DNA]</scope>
    <source>
        <tissue evidence="1">Muscle</tissue>
    </source>
</reference>
<accession>A0A5B7DVR3</accession>
<name>A0A5B7DVR3_PORTR</name>
<dbReference type="EMBL" id="VSRR010001452">
    <property type="protein sequence ID" value="MPC25375.1"/>
    <property type="molecule type" value="Genomic_DNA"/>
</dbReference>
<organism evidence="1 2">
    <name type="scientific">Portunus trituberculatus</name>
    <name type="common">Swimming crab</name>
    <name type="synonym">Neptunus trituberculatus</name>
    <dbReference type="NCBI Taxonomy" id="210409"/>
    <lineage>
        <taxon>Eukaryota</taxon>
        <taxon>Metazoa</taxon>
        <taxon>Ecdysozoa</taxon>
        <taxon>Arthropoda</taxon>
        <taxon>Crustacea</taxon>
        <taxon>Multicrustacea</taxon>
        <taxon>Malacostraca</taxon>
        <taxon>Eumalacostraca</taxon>
        <taxon>Eucarida</taxon>
        <taxon>Decapoda</taxon>
        <taxon>Pleocyemata</taxon>
        <taxon>Brachyura</taxon>
        <taxon>Eubrachyura</taxon>
        <taxon>Portunoidea</taxon>
        <taxon>Portunidae</taxon>
        <taxon>Portuninae</taxon>
        <taxon>Portunus</taxon>
    </lineage>
</organism>
<dbReference type="AlphaFoldDB" id="A0A5B7DVR3"/>
<gene>
    <name evidence="1" type="ORF">E2C01_018483</name>
</gene>
<protein>
    <submittedName>
        <fullName evidence="1">Uncharacterized protein</fullName>
    </submittedName>
</protein>